<evidence type="ECO:0000256" key="11">
    <source>
        <dbReference type="SAM" id="Phobius"/>
    </source>
</evidence>
<dbReference type="InterPro" id="IPR051008">
    <property type="entry name" value="Telomere_Capping_Maintenance"/>
</dbReference>
<keyword evidence="2 11" id="KW-0812">Transmembrane</keyword>
<organism evidence="13 14">
    <name type="scientific">Cerrena zonata</name>
    <dbReference type="NCBI Taxonomy" id="2478898"/>
    <lineage>
        <taxon>Eukaryota</taxon>
        <taxon>Fungi</taxon>
        <taxon>Dikarya</taxon>
        <taxon>Basidiomycota</taxon>
        <taxon>Agaricomycotina</taxon>
        <taxon>Agaricomycetes</taxon>
        <taxon>Polyporales</taxon>
        <taxon>Cerrenaceae</taxon>
        <taxon>Cerrena</taxon>
    </lineage>
</organism>
<dbReference type="Pfam" id="PF25506">
    <property type="entry name" value="TIM-barrel_MTC6"/>
    <property type="match status" value="1"/>
</dbReference>
<feature type="region of interest" description="Disordered" evidence="10">
    <location>
        <begin position="68"/>
        <end position="112"/>
    </location>
</feature>
<comment type="similarity">
    <text evidence="8">Belongs to the MTC6 family.</text>
</comment>
<feature type="domain" description="MTC6 partial TIM-barrel" evidence="12">
    <location>
        <begin position="8"/>
        <end position="63"/>
    </location>
</feature>
<evidence type="ECO:0000256" key="8">
    <source>
        <dbReference type="ARBA" id="ARBA00038159"/>
    </source>
</evidence>
<evidence type="ECO:0000313" key="14">
    <source>
        <dbReference type="Proteomes" id="UP001385951"/>
    </source>
</evidence>
<evidence type="ECO:0000256" key="1">
    <source>
        <dbReference type="ARBA" id="ARBA00004479"/>
    </source>
</evidence>
<evidence type="ECO:0000256" key="3">
    <source>
        <dbReference type="ARBA" id="ARBA00022729"/>
    </source>
</evidence>
<keyword evidence="4 11" id="KW-1133">Transmembrane helix</keyword>
<evidence type="ECO:0000256" key="4">
    <source>
        <dbReference type="ARBA" id="ARBA00022989"/>
    </source>
</evidence>
<evidence type="ECO:0000256" key="2">
    <source>
        <dbReference type="ARBA" id="ARBA00022692"/>
    </source>
</evidence>
<dbReference type="GO" id="GO:0016020">
    <property type="term" value="C:membrane"/>
    <property type="evidence" value="ECO:0007669"/>
    <property type="project" value="UniProtKB-SubCell"/>
</dbReference>
<protein>
    <recommendedName>
        <fullName evidence="9">Maintenance of telomere capping protein 6</fullName>
    </recommendedName>
</protein>
<evidence type="ECO:0000313" key="13">
    <source>
        <dbReference type="EMBL" id="KAK7681202.1"/>
    </source>
</evidence>
<dbReference type="Proteomes" id="UP001385951">
    <property type="component" value="Unassembled WGS sequence"/>
</dbReference>
<evidence type="ECO:0000256" key="6">
    <source>
        <dbReference type="ARBA" id="ARBA00023180"/>
    </source>
</evidence>
<comment type="function">
    <text evidence="7">May be involved in telomere capping.</text>
</comment>
<name>A0AAW0FLZ9_9APHY</name>
<comment type="subcellular location">
    <subcellularLocation>
        <location evidence="1">Membrane</location>
        <topology evidence="1">Single-pass type I membrane protein</topology>
    </subcellularLocation>
</comment>
<feature type="transmembrane region" description="Helical" evidence="11">
    <location>
        <begin position="232"/>
        <end position="252"/>
    </location>
</feature>
<dbReference type="PANTHER" id="PTHR35518:SF2">
    <property type="entry name" value="MAINTENANCE OF TELOMERE CAPPING PROTEIN 6"/>
    <property type="match status" value="1"/>
</dbReference>
<keyword evidence="14" id="KW-1185">Reference proteome</keyword>
<reference evidence="13 14" key="1">
    <citation type="submission" date="2022-09" db="EMBL/GenBank/DDBJ databases">
        <authorList>
            <person name="Palmer J.M."/>
        </authorList>
    </citation>
    <scope>NUCLEOTIDE SEQUENCE [LARGE SCALE GENOMIC DNA]</scope>
    <source>
        <strain evidence="13 14">DSM 7382</strain>
    </source>
</reference>
<evidence type="ECO:0000256" key="9">
    <source>
        <dbReference type="ARBA" id="ARBA00039865"/>
    </source>
</evidence>
<proteinExistence type="inferred from homology"/>
<keyword evidence="6" id="KW-0325">Glycoprotein</keyword>
<dbReference type="AlphaFoldDB" id="A0AAW0FLZ9"/>
<comment type="caution">
    <text evidence="13">The sequence shown here is derived from an EMBL/GenBank/DDBJ whole genome shotgun (WGS) entry which is preliminary data.</text>
</comment>
<feature type="compositionally biased region" description="Low complexity" evidence="10">
    <location>
        <begin position="100"/>
        <end position="109"/>
    </location>
</feature>
<evidence type="ECO:0000256" key="7">
    <source>
        <dbReference type="ARBA" id="ARBA00037703"/>
    </source>
</evidence>
<evidence type="ECO:0000259" key="12">
    <source>
        <dbReference type="Pfam" id="PF25506"/>
    </source>
</evidence>
<dbReference type="EMBL" id="JASBNA010000043">
    <property type="protein sequence ID" value="KAK7681202.1"/>
    <property type="molecule type" value="Genomic_DNA"/>
</dbReference>
<keyword evidence="3" id="KW-0732">Signal</keyword>
<feature type="compositionally biased region" description="Acidic residues" evidence="10">
    <location>
        <begin position="75"/>
        <end position="84"/>
    </location>
</feature>
<evidence type="ECO:0000256" key="10">
    <source>
        <dbReference type="SAM" id="MobiDB-lite"/>
    </source>
</evidence>
<gene>
    <name evidence="13" type="ORF">QCA50_015818</name>
</gene>
<keyword evidence="5 11" id="KW-0472">Membrane</keyword>
<evidence type="ECO:0000256" key="5">
    <source>
        <dbReference type="ARBA" id="ARBA00023136"/>
    </source>
</evidence>
<dbReference type="InterPro" id="IPR057530">
    <property type="entry name" value="TIM-barrel_MTC6"/>
</dbReference>
<accession>A0AAW0FLZ9</accession>
<sequence>MTDYASLDEFDDLALNQHSRFIVDDNDHEFTNDSFADYVRCGLSPILNSTKYDLSNTPVFWSWAVDQPRQPTDSSDYDSDEENDDKLYGYSDDGNSSIASNDTDNTNDPSDPRQRAYKCVAVFPDGWKLANCYGSYNYACKHKSSPNDWFINADRHKEYFEAYKKGTCPEEYSFGVPRLSIEMLSLLHYIDQKNISYPVWIDVNDVTVTDCFVSGGPYAECPYQKTITRLTLAKLVAPSFIVAVFILSLWFLEKFLRVNPVQTNRKRHWKRVINEYYKDHDYEGVPS</sequence>
<dbReference type="PANTHER" id="PTHR35518">
    <property type="entry name" value="MAINTENANCE OF TELOMOERE CAPPING"/>
    <property type="match status" value="1"/>
</dbReference>